<evidence type="ECO:0000256" key="1">
    <source>
        <dbReference type="ARBA" id="ARBA00003561"/>
    </source>
</evidence>
<keyword evidence="6" id="KW-1185">Reference proteome</keyword>
<dbReference type="SUPFAM" id="SSF55234">
    <property type="entry name" value="Cyanase C-terminal domain"/>
    <property type="match status" value="1"/>
</dbReference>
<keyword evidence="2 3" id="KW-0456">Lyase</keyword>
<feature type="active site" evidence="3">
    <location>
        <position position="119"/>
    </location>
</feature>
<feature type="active site" evidence="3">
    <location>
        <position position="145"/>
    </location>
</feature>
<dbReference type="CDD" id="cd00559">
    <property type="entry name" value="Cyanase_C"/>
    <property type="match status" value="1"/>
</dbReference>
<organism evidence="5 6">
    <name type="scientific">Kwoniella europaea PYCC6329</name>
    <dbReference type="NCBI Taxonomy" id="1423913"/>
    <lineage>
        <taxon>Eukaryota</taxon>
        <taxon>Fungi</taxon>
        <taxon>Dikarya</taxon>
        <taxon>Basidiomycota</taxon>
        <taxon>Agaricomycotina</taxon>
        <taxon>Tremellomycetes</taxon>
        <taxon>Tremellales</taxon>
        <taxon>Cryptococcaceae</taxon>
        <taxon>Kwoniella</taxon>
    </lineage>
</organism>
<dbReference type="SMART" id="SM01116">
    <property type="entry name" value="Cyanate_lyase"/>
    <property type="match status" value="1"/>
</dbReference>
<evidence type="ECO:0000256" key="3">
    <source>
        <dbReference type="HAMAP-Rule" id="MF_03139"/>
    </source>
</evidence>
<comment type="similarity">
    <text evidence="3">Belongs to the cyanase family.</text>
</comment>
<dbReference type="PIRSF" id="PIRSF001263">
    <property type="entry name" value="Cyanate_hydratas"/>
    <property type="match status" value="1"/>
</dbReference>
<evidence type="ECO:0000313" key="6">
    <source>
        <dbReference type="Proteomes" id="UP001358614"/>
    </source>
</evidence>
<dbReference type="InterPro" id="IPR010982">
    <property type="entry name" value="Lambda_DNA-bd_dom_sf"/>
</dbReference>
<comment type="function">
    <text evidence="1 3">Catalyzes the reaction of cyanate with bicarbonate to produce ammonia and carbon dioxide.</text>
</comment>
<dbReference type="PANTHER" id="PTHR34186">
    <property type="entry name" value="CYANATE HYDRATASE"/>
    <property type="match status" value="1"/>
</dbReference>
<dbReference type="InterPro" id="IPR003712">
    <property type="entry name" value="Cyanate_lyase_C"/>
</dbReference>
<dbReference type="PANTHER" id="PTHR34186:SF2">
    <property type="entry name" value="CYANATE HYDRATASE"/>
    <property type="match status" value="1"/>
</dbReference>
<comment type="catalytic activity">
    <reaction evidence="3">
        <text>cyanate + hydrogencarbonate + 3 H(+) = NH4(+) + 2 CO2</text>
        <dbReference type="Rhea" id="RHEA:11120"/>
        <dbReference type="ChEBI" id="CHEBI:15378"/>
        <dbReference type="ChEBI" id="CHEBI:16526"/>
        <dbReference type="ChEBI" id="CHEBI:17544"/>
        <dbReference type="ChEBI" id="CHEBI:28938"/>
        <dbReference type="ChEBI" id="CHEBI:29195"/>
        <dbReference type="EC" id="4.2.1.104"/>
    </reaction>
</comment>
<evidence type="ECO:0000259" key="4">
    <source>
        <dbReference type="SMART" id="SM01116"/>
    </source>
</evidence>
<proteinExistence type="inferred from homology"/>
<evidence type="ECO:0000256" key="2">
    <source>
        <dbReference type="ARBA" id="ARBA00023239"/>
    </source>
</evidence>
<dbReference type="HAMAP" id="MF_00535">
    <property type="entry name" value="Cyanate_hydrat"/>
    <property type="match status" value="1"/>
</dbReference>
<name>A0AAX4KPT0_9TREE</name>
<dbReference type="PRINTS" id="PR01693">
    <property type="entry name" value="CYANASE"/>
</dbReference>
<accession>A0AAX4KPT0</accession>
<dbReference type="GO" id="GO:0003677">
    <property type="term" value="F:DNA binding"/>
    <property type="evidence" value="ECO:0007669"/>
    <property type="project" value="InterPro"/>
</dbReference>
<feature type="domain" description="Cyanate lyase C-terminal" evidence="4">
    <location>
        <begin position="106"/>
        <end position="178"/>
    </location>
</feature>
<dbReference type="Proteomes" id="UP001358614">
    <property type="component" value="Chromosome 1"/>
</dbReference>
<dbReference type="EC" id="4.2.1.104" evidence="3"/>
<dbReference type="Pfam" id="PF02560">
    <property type="entry name" value="Cyanate_lyase"/>
    <property type="match status" value="1"/>
</dbReference>
<gene>
    <name evidence="3" type="primary">cyn1</name>
    <name evidence="5" type="ORF">V865_006200</name>
</gene>
<dbReference type="AlphaFoldDB" id="A0AAX4KPT0"/>
<dbReference type="SUPFAM" id="SSF47413">
    <property type="entry name" value="lambda repressor-like DNA-binding domains"/>
    <property type="match status" value="1"/>
</dbReference>
<reference evidence="5 6" key="1">
    <citation type="submission" date="2024-01" db="EMBL/GenBank/DDBJ databases">
        <title>Comparative genomics of Cryptococcus and Kwoniella reveals pathogenesis evolution and contrasting modes of karyotype evolution via chromosome fusion or intercentromeric recombination.</title>
        <authorList>
            <person name="Coelho M.A."/>
            <person name="David-Palma M."/>
            <person name="Shea T."/>
            <person name="Bowers K."/>
            <person name="McGinley-Smith S."/>
            <person name="Mohammad A.W."/>
            <person name="Gnirke A."/>
            <person name="Yurkov A.M."/>
            <person name="Nowrousian M."/>
            <person name="Sun S."/>
            <person name="Cuomo C.A."/>
            <person name="Heitman J."/>
        </authorList>
    </citation>
    <scope>NUCLEOTIDE SEQUENCE [LARGE SCALE GENOMIC DNA]</scope>
    <source>
        <strain evidence="5 6">PYCC6329</strain>
    </source>
</reference>
<evidence type="ECO:0000313" key="5">
    <source>
        <dbReference type="EMBL" id="WWD08089.1"/>
    </source>
</evidence>
<dbReference type="EMBL" id="CP144089">
    <property type="protein sequence ID" value="WWD08089.1"/>
    <property type="molecule type" value="Genomic_DNA"/>
</dbReference>
<dbReference type="InterPro" id="IPR008076">
    <property type="entry name" value="Cyanase"/>
</dbReference>
<dbReference type="InterPro" id="IPR036581">
    <property type="entry name" value="Cyanate_lyase_C_sf"/>
</dbReference>
<dbReference type="GO" id="GO:0008824">
    <property type="term" value="F:cyanate hydratase activity"/>
    <property type="evidence" value="ECO:0007669"/>
    <property type="project" value="UniProtKB-UniRule"/>
</dbReference>
<feature type="active site" evidence="3">
    <location>
        <position position="122"/>
    </location>
</feature>
<sequence>MHNLPSYCHPLLIAKTLSNLTFAEIATQIDKPEVWTASLFYGQAVTDEETAEKLYKVLGENSFIAEYNHNYLTGPGAKMTKEKFINGLIGRSESSLGVKGLVDREKGMEMPPKDPVLYRLYEVLLVYGYSYKAIIQEKFGDGIMSAIDFRTSVERKPDPKGDRVVITMDGKFLSYSSPEAWKG</sequence>
<dbReference type="Gene3D" id="1.10.260.40">
    <property type="entry name" value="lambda repressor-like DNA-binding domains"/>
    <property type="match status" value="1"/>
</dbReference>
<dbReference type="Gene3D" id="3.30.1160.10">
    <property type="entry name" value="Cyanate lyase, C-terminal domain"/>
    <property type="match status" value="1"/>
</dbReference>
<protein>
    <recommendedName>
        <fullName evidence="3">Cyanate hydratase</fullName>
        <shortName evidence="3">Cyanase</shortName>
        <ecNumber evidence="3">4.2.1.104</ecNumber>
    </recommendedName>
    <alternativeName>
        <fullName evidence="3">Cyanate hydrolase</fullName>
    </alternativeName>
    <alternativeName>
        <fullName evidence="3">Cyanate lyase</fullName>
    </alternativeName>
</protein>